<dbReference type="KEGG" id="mlr:MELLADRAFT_64153"/>
<keyword evidence="3" id="KW-1185">Reference proteome</keyword>
<dbReference type="OrthoDB" id="412788at2759"/>
<dbReference type="InterPro" id="IPR044053">
    <property type="entry name" value="AsaB-like"/>
</dbReference>
<reference evidence="3" key="1">
    <citation type="journal article" date="2011" name="Proc. Natl. Acad. Sci. U.S.A.">
        <title>Obligate biotrophy features unraveled by the genomic analysis of rust fungi.</title>
        <authorList>
            <person name="Duplessis S."/>
            <person name="Cuomo C.A."/>
            <person name="Lin Y.-C."/>
            <person name="Aerts A."/>
            <person name="Tisserant E."/>
            <person name="Veneault-Fourrey C."/>
            <person name="Joly D.L."/>
            <person name="Hacquard S."/>
            <person name="Amselem J."/>
            <person name="Cantarel B.L."/>
            <person name="Chiu R."/>
            <person name="Coutinho P.M."/>
            <person name="Feau N."/>
            <person name="Field M."/>
            <person name="Frey P."/>
            <person name="Gelhaye E."/>
            <person name="Goldberg J."/>
            <person name="Grabherr M.G."/>
            <person name="Kodira C.D."/>
            <person name="Kohler A."/>
            <person name="Kuees U."/>
            <person name="Lindquist E.A."/>
            <person name="Lucas S.M."/>
            <person name="Mago R."/>
            <person name="Mauceli E."/>
            <person name="Morin E."/>
            <person name="Murat C."/>
            <person name="Pangilinan J.L."/>
            <person name="Park R."/>
            <person name="Pearson M."/>
            <person name="Quesneville H."/>
            <person name="Rouhier N."/>
            <person name="Sakthikumar S."/>
            <person name="Salamov A.A."/>
            <person name="Schmutz J."/>
            <person name="Selles B."/>
            <person name="Shapiro H."/>
            <person name="Tanguay P."/>
            <person name="Tuskan G.A."/>
            <person name="Henrissat B."/>
            <person name="Van de Peer Y."/>
            <person name="Rouze P."/>
            <person name="Ellis J.G."/>
            <person name="Dodds P.N."/>
            <person name="Schein J.E."/>
            <person name="Zhong S."/>
            <person name="Hamelin R.C."/>
            <person name="Grigoriev I.V."/>
            <person name="Szabo L.J."/>
            <person name="Martin F."/>
        </authorList>
    </citation>
    <scope>NUCLEOTIDE SEQUENCE [LARGE SCALE GENOMIC DNA]</scope>
    <source>
        <strain evidence="3">98AG31 / pathotype 3-4-7</strain>
    </source>
</reference>
<dbReference type="AlphaFoldDB" id="F4RQ76"/>
<dbReference type="InParanoid" id="F4RQ76"/>
<dbReference type="GO" id="GO:0016491">
    <property type="term" value="F:oxidoreductase activity"/>
    <property type="evidence" value="ECO:0007669"/>
    <property type="project" value="InterPro"/>
</dbReference>
<organism evidence="3">
    <name type="scientific">Melampsora larici-populina (strain 98AG31 / pathotype 3-4-7)</name>
    <name type="common">Poplar leaf rust fungus</name>
    <dbReference type="NCBI Taxonomy" id="747676"/>
    <lineage>
        <taxon>Eukaryota</taxon>
        <taxon>Fungi</taxon>
        <taxon>Dikarya</taxon>
        <taxon>Basidiomycota</taxon>
        <taxon>Pucciniomycotina</taxon>
        <taxon>Pucciniomycetes</taxon>
        <taxon>Pucciniales</taxon>
        <taxon>Melampsoraceae</taxon>
        <taxon>Melampsora</taxon>
    </lineage>
</organism>
<dbReference type="RefSeq" id="XP_007411374.1">
    <property type="nucleotide sequence ID" value="XM_007411312.1"/>
</dbReference>
<comment type="similarity">
    <text evidence="1">Belongs to the asaB hydroxylase/desaturase family.</text>
</comment>
<dbReference type="PANTHER" id="PTHR34598">
    <property type="entry name" value="BLL6449 PROTEIN"/>
    <property type="match status" value="1"/>
</dbReference>
<dbReference type="VEuPathDB" id="FungiDB:MELLADRAFT_64153"/>
<proteinExistence type="inferred from homology"/>
<dbReference type="GeneID" id="18930215"/>
<gene>
    <name evidence="2" type="ORF">MELLADRAFT_64153</name>
</gene>
<accession>F4RQ76</accession>
<evidence type="ECO:0000256" key="1">
    <source>
        <dbReference type="ARBA" id="ARBA00023604"/>
    </source>
</evidence>
<name>F4RQ76_MELLP</name>
<evidence type="ECO:0000313" key="2">
    <source>
        <dbReference type="EMBL" id="EGG05452.1"/>
    </source>
</evidence>
<sequence length="247" mass="28531">MDKPNLETDGFTWVSGRHTIDQDFGYQQVQNRYKADLEDDSIRIVKDLTGSKLAISFASVYRDQYSSGSRRTIPAIHSDLSSEGVKFSERELQKKLLESKDPDQLEFGKKLKKGNDVAIYKVWRPLLPVQDNHFGISKWDSILEEDAIELDQKIKPTNPSNSFQAWKYREGQSWYFVPHQAPDEAFVFKINVPHASFTLEGEHGKQPTMISFETRIMTIVDSPSKEGMISKFDRKFKSLVNQFNWNT</sequence>
<dbReference type="EMBL" id="GL883113">
    <property type="protein sequence ID" value="EGG05452.1"/>
    <property type="molecule type" value="Genomic_DNA"/>
</dbReference>
<dbReference type="PANTHER" id="PTHR34598:SF3">
    <property type="entry name" value="OXIDOREDUCTASE AN1597"/>
    <property type="match status" value="1"/>
</dbReference>
<protein>
    <submittedName>
        <fullName evidence="2">Uncharacterized protein</fullName>
    </submittedName>
</protein>
<dbReference type="Proteomes" id="UP000001072">
    <property type="component" value="Unassembled WGS sequence"/>
</dbReference>
<evidence type="ECO:0000313" key="3">
    <source>
        <dbReference type="Proteomes" id="UP000001072"/>
    </source>
</evidence>
<dbReference type="HOGENOM" id="CLU_042688_2_2_1"/>